<dbReference type="InterPro" id="IPR056677">
    <property type="entry name" value="DUF7775"/>
</dbReference>
<dbReference type="OrthoDB" id="6349206at2759"/>
<dbReference type="GO" id="GO:0005886">
    <property type="term" value="C:plasma membrane"/>
    <property type="evidence" value="ECO:0007669"/>
    <property type="project" value="TreeGrafter"/>
</dbReference>
<keyword evidence="4" id="KW-1185">Reference proteome</keyword>
<evidence type="ECO:0000313" key="3">
    <source>
        <dbReference type="EMBL" id="KAF6201472.1"/>
    </source>
</evidence>
<dbReference type="PANTHER" id="PTHR36692">
    <property type="entry name" value="PROTEIN SNAKESKIN"/>
    <property type="match status" value="1"/>
</dbReference>
<evidence type="ECO:0000259" key="2">
    <source>
        <dbReference type="Pfam" id="PF24985"/>
    </source>
</evidence>
<keyword evidence="1" id="KW-1133">Transmembrane helix</keyword>
<dbReference type="Proteomes" id="UP000466442">
    <property type="component" value="Linkage Group LG12"/>
</dbReference>
<evidence type="ECO:0000256" key="1">
    <source>
        <dbReference type="SAM" id="Phobius"/>
    </source>
</evidence>
<feature type="transmembrane region" description="Helical" evidence="1">
    <location>
        <begin position="134"/>
        <end position="152"/>
    </location>
</feature>
<dbReference type="EMBL" id="WIXP02000012">
    <property type="protein sequence ID" value="KAF6201472.1"/>
    <property type="molecule type" value="Genomic_DNA"/>
</dbReference>
<keyword evidence="1" id="KW-0472">Membrane</keyword>
<organism evidence="3 4">
    <name type="scientific">Apolygus lucorum</name>
    <name type="common">Small green plant bug</name>
    <name type="synonym">Lygocoris lucorum</name>
    <dbReference type="NCBI Taxonomy" id="248454"/>
    <lineage>
        <taxon>Eukaryota</taxon>
        <taxon>Metazoa</taxon>
        <taxon>Ecdysozoa</taxon>
        <taxon>Arthropoda</taxon>
        <taxon>Hexapoda</taxon>
        <taxon>Insecta</taxon>
        <taxon>Pterygota</taxon>
        <taxon>Neoptera</taxon>
        <taxon>Paraneoptera</taxon>
        <taxon>Hemiptera</taxon>
        <taxon>Heteroptera</taxon>
        <taxon>Panheteroptera</taxon>
        <taxon>Cimicomorpha</taxon>
        <taxon>Miridae</taxon>
        <taxon>Mirini</taxon>
        <taxon>Apolygus</taxon>
    </lineage>
</organism>
<proteinExistence type="predicted"/>
<feature type="transmembrane region" description="Helical" evidence="1">
    <location>
        <begin position="94"/>
        <end position="114"/>
    </location>
</feature>
<keyword evidence="1" id="KW-0812">Transmembrane</keyword>
<comment type="caution">
    <text evidence="3">The sequence shown here is derived from an EMBL/GenBank/DDBJ whole genome shotgun (WGS) entry which is preliminary data.</text>
</comment>
<name>A0A8S9WXJ9_APOLU</name>
<evidence type="ECO:0000313" key="4">
    <source>
        <dbReference type="Proteomes" id="UP000466442"/>
    </source>
</evidence>
<gene>
    <name evidence="3" type="ORF">GE061_003863</name>
</gene>
<protein>
    <recommendedName>
        <fullName evidence="2">DUF7775 domain-containing protein</fullName>
    </recommendedName>
</protein>
<dbReference type="InterPro" id="IPR038976">
    <property type="entry name" value="Ssk"/>
</dbReference>
<dbReference type="PANTHER" id="PTHR36692:SF2">
    <property type="entry name" value="GEO12064P1"/>
    <property type="match status" value="1"/>
</dbReference>
<sequence length="154" mass="17178">MLRLLLWCFCQSSWVLKRTNNKQDSKDMAFSRLSIIKLVEAVLAAVILYMHYETYEANGQFELFLITTTFGGFLIITVGTFLGHISGNGLNRIVDMYFCVLGACLYIAAGSMSINHYQGWTFKSSKSNMGLTKGSLGIIEGAILLVDAFFVYKA</sequence>
<feature type="domain" description="DUF7775" evidence="2">
    <location>
        <begin position="35"/>
        <end position="116"/>
    </location>
</feature>
<dbReference type="AlphaFoldDB" id="A0A8S9WXJ9"/>
<dbReference type="Pfam" id="PF24985">
    <property type="entry name" value="DUF7775"/>
    <property type="match status" value="1"/>
</dbReference>
<accession>A0A8S9WXJ9</accession>
<feature type="transmembrane region" description="Helical" evidence="1">
    <location>
        <begin position="64"/>
        <end position="82"/>
    </location>
</feature>
<reference evidence="3" key="1">
    <citation type="journal article" date="2021" name="Mol. Ecol. Resour.">
        <title>Apolygus lucorum genome provides insights into omnivorousness and mesophyll feeding.</title>
        <authorList>
            <person name="Liu Y."/>
            <person name="Liu H."/>
            <person name="Wang H."/>
            <person name="Huang T."/>
            <person name="Liu B."/>
            <person name="Yang B."/>
            <person name="Yin L."/>
            <person name="Li B."/>
            <person name="Zhang Y."/>
            <person name="Zhang S."/>
            <person name="Jiang F."/>
            <person name="Zhang X."/>
            <person name="Ren Y."/>
            <person name="Wang B."/>
            <person name="Wang S."/>
            <person name="Lu Y."/>
            <person name="Wu K."/>
            <person name="Fan W."/>
            <person name="Wang G."/>
        </authorList>
    </citation>
    <scope>NUCLEOTIDE SEQUENCE</scope>
    <source>
        <strain evidence="3">12Hb</strain>
    </source>
</reference>
<dbReference type="GO" id="GO:0019991">
    <property type="term" value="P:septate junction assembly"/>
    <property type="evidence" value="ECO:0007669"/>
    <property type="project" value="InterPro"/>
</dbReference>
<feature type="transmembrane region" description="Helical" evidence="1">
    <location>
        <begin position="35"/>
        <end position="52"/>
    </location>
</feature>